<dbReference type="WBParaSite" id="ACRNAN_scaffold2843.g20320.t1">
    <property type="protein sequence ID" value="ACRNAN_scaffold2843.g20320.t1"/>
    <property type="gene ID" value="ACRNAN_scaffold2843.g20320"/>
</dbReference>
<evidence type="ECO:0000313" key="1">
    <source>
        <dbReference type="Proteomes" id="UP000887540"/>
    </source>
</evidence>
<name>A0A914DK15_9BILA</name>
<accession>A0A914DK15</accession>
<sequence>MSNFCIPSKSKPINEQLLKSVFPADIKDRNYRTLKYDPKPYTSILVGCLPFPNQQQSLIESLLNQLLLHYTMPNVLSLYNFHRFGLITFLHAPVIARIICGFPYVHDLHFFHRSNQHLSLLFHTLFEVDLLSDRIPFSYNSFEPEIPELEKVAHEEHLKDAGFSTDGLYAMMIKPRKVVEIDSKSDLYIKFPERNYRHMKQWEKRKFEEEKDANEFVTLEQQNALIGLAFWLEITGKIARTQVVDQKLREILGVENFSYFGDGVKANDVSPQLFFDAFSEFRTMLEEGIMEDELQDFRQRLFKDNVTADYVD</sequence>
<organism evidence="1 2">
    <name type="scientific">Acrobeloides nanus</name>
    <dbReference type="NCBI Taxonomy" id="290746"/>
    <lineage>
        <taxon>Eukaryota</taxon>
        <taxon>Metazoa</taxon>
        <taxon>Ecdysozoa</taxon>
        <taxon>Nematoda</taxon>
        <taxon>Chromadorea</taxon>
        <taxon>Rhabditida</taxon>
        <taxon>Tylenchina</taxon>
        <taxon>Cephalobomorpha</taxon>
        <taxon>Cephaloboidea</taxon>
        <taxon>Cephalobidae</taxon>
        <taxon>Acrobeloides</taxon>
    </lineage>
</organism>
<evidence type="ECO:0000313" key="2">
    <source>
        <dbReference type="WBParaSite" id="ACRNAN_scaffold2843.g20320.t1"/>
    </source>
</evidence>
<dbReference type="Proteomes" id="UP000887540">
    <property type="component" value="Unplaced"/>
</dbReference>
<protein>
    <submittedName>
        <fullName evidence="2">Uncharacterized protein</fullName>
    </submittedName>
</protein>
<proteinExistence type="predicted"/>
<reference evidence="2" key="1">
    <citation type="submission" date="2022-11" db="UniProtKB">
        <authorList>
            <consortium name="WormBaseParasite"/>
        </authorList>
    </citation>
    <scope>IDENTIFICATION</scope>
</reference>
<keyword evidence="1" id="KW-1185">Reference proteome</keyword>
<dbReference type="AlphaFoldDB" id="A0A914DK15"/>